<name>A0A6J4U716_9ACTN</name>
<accession>A0A6J4U716</accession>
<protein>
    <submittedName>
        <fullName evidence="1">Uncharacterized protein</fullName>
    </submittedName>
</protein>
<dbReference type="AlphaFoldDB" id="A0A6J4U716"/>
<dbReference type="EMBL" id="CADCWC010000296">
    <property type="protein sequence ID" value="CAA9542364.1"/>
    <property type="molecule type" value="Genomic_DNA"/>
</dbReference>
<feature type="non-terminal residue" evidence="1">
    <location>
        <position position="1"/>
    </location>
</feature>
<organism evidence="1">
    <name type="scientific">uncultured Thermoleophilia bacterium</name>
    <dbReference type="NCBI Taxonomy" id="1497501"/>
    <lineage>
        <taxon>Bacteria</taxon>
        <taxon>Bacillati</taxon>
        <taxon>Actinomycetota</taxon>
        <taxon>Thermoleophilia</taxon>
        <taxon>environmental samples</taxon>
    </lineage>
</organism>
<reference evidence="1" key="1">
    <citation type="submission" date="2020-02" db="EMBL/GenBank/DDBJ databases">
        <authorList>
            <person name="Meier V. D."/>
        </authorList>
    </citation>
    <scope>NUCLEOTIDE SEQUENCE</scope>
    <source>
        <strain evidence="1">AVDCRST_MAG79</strain>
    </source>
</reference>
<sequence length="36" mass="3943">EELAAQALAVGLRAERTRYVDETDDHVGSEVAMLRA</sequence>
<evidence type="ECO:0000313" key="1">
    <source>
        <dbReference type="EMBL" id="CAA9542364.1"/>
    </source>
</evidence>
<proteinExistence type="predicted"/>
<gene>
    <name evidence="1" type="ORF">AVDCRST_MAG79-1972</name>
</gene>